<proteinExistence type="predicted"/>
<organism evidence="1 2">
    <name type="scientific">Paramuricea clavata</name>
    <name type="common">Red gorgonian</name>
    <name type="synonym">Violescent sea-whip</name>
    <dbReference type="NCBI Taxonomy" id="317549"/>
    <lineage>
        <taxon>Eukaryota</taxon>
        <taxon>Metazoa</taxon>
        <taxon>Cnidaria</taxon>
        <taxon>Anthozoa</taxon>
        <taxon>Octocorallia</taxon>
        <taxon>Malacalcyonacea</taxon>
        <taxon>Plexauridae</taxon>
        <taxon>Paramuricea</taxon>
    </lineage>
</organism>
<sequence length="240" mass="27389">PLDPLDPMDTFVWLSHWPSIYMIIMITDGVPQGSILGPLLFLVFINDLPLHINTQVDLFADDTTLLAATDYNDINELNEKLSLEVSNVQNWAITNKLPLNTTKTKTILISGKRLKAKLTPENQTLDIKLNDGSLEQAQTVKLLGFNIDEDLNFDTHVDIMAMKLSKRIGILKSIKSYLPRNERILFYNAMIKPLFLYCSITWTNCSKNNITKLFKLQKRCARIILDAEPRHSSINLFNNL</sequence>
<evidence type="ECO:0000313" key="1">
    <source>
        <dbReference type="EMBL" id="CAB4027448.1"/>
    </source>
</evidence>
<dbReference type="PROSITE" id="PS50878">
    <property type="entry name" value="RT_POL"/>
    <property type="match status" value="1"/>
</dbReference>
<dbReference type="Proteomes" id="UP001152795">
    <property type="component" value="Unassembled WGS sequence"/>
</dbReference>
<dbReference type="PANTHER" id="PTHR33332">
    <property type="entry name" value="REVERSE TRANSCRIPTASE DOMAIN-CONTAINING PROTEIN"/>
    <property type="match status" value="1"/>
</dbReference>
<dbReference type="AlphaFoldDB" id="A0A7D9L6P8"/>
<dbReference type="Pfam" id="PF00078">
    <property type="entry name" value="RVT_1"/>
    <property type="match status" value="1"/>
</dbReference>
<reference evidence="1" key="1">
    <citation type="submission" date="2020-04" db="EMBL/GenBank/DDBJ databases">
        <authorList>
            <person name="Alioto T."/>
            <person name="Alioto T."/>
            <person name="Gomez Garrido J."/>
        </authorList>
    </citation>
    <scope>NUCLEOTIDE SEQUENCE</scope>
    <source>
        <strain evidence="1">A484AB</strain>
    </source>
</reference>
<accession>A0A7D9L6P8</accession>
<protein>
    <submittedName>
        <fullName evidence="1">Uncharacterized protein</fullName>
    </submittedName>
</protein>
<comment type="caution">
    <text evidence="1">The sequence shown here is derived from an EMBL/GenBank/DDBJ whole genome shotgun (WGS) entry which is preliminary data.</text>
</comment>
<feature type="non-terminal residue" evidence="1">
    <location>
        <position position="1"/>
    </location>
</feature>
<name>A0A7D9L6P8_PARCT</name>
<feature type="non-terminal residue" evidence="1">
    <location>
        <position position="240"/>
    </location>
</feature>
<keyword evidence="2" id="KW-1185">Reference proteome</keyword>
<dbReference type="InterPro" id="IPR000477">
    <property type="entry name" value="RT_dom"/>
</dbReference>
<evidence type="ECO:0000313" key="2">
    <source>
        <dbReference type="Proteomes" id="UP001152795"/>
    </source>
</evidence>
<dbReference type="EMBL" id="CACRXK020014810">
    <property type="protein sequence ID" value="CAB4027448.1"/>
    <property type="molecule type" value="Genomic_DNA"/>
</dbReference>
<dbReference type="OrthoDB" id="5948131at2759"/>
<gene>
    <name evidence="1" type="ORF">PACLA_8A044662</name>
</gene>